<name>A0A151MHZ3_ALLMI</name>
<organism evidence="2 3">
    <name type="scientific">Alligator mississippiensis</name>
    <name type="common">American alligator</name>
    <dbReference type="NCBI Taxonomy" id="8496"/>
    <lineage>
        <taxon>Eukaryota</taxon>
        <taxon>Metazoa</taxon>
        <taxon>Chordata</taxon>
        <taxon>Craniata</taxon>
        <taxon>Vertebrata</taxon>
        <taxon>Euteleostomi</taxon>
        <taxon>Archelosauria</taxon>
        <taxon>Archosauria</taxon>
        <taxon>Crocodylia</taxon>
        <taxon>Alligatoridae</taxon>
        <taxon>Alligatorinae</taxon>
        <taxon>Alligator</taxon>
    </lineage>
</organism>
<dbReference type="Proteomes" id="UP000050525">
    <property type="component" value="Unassembled WGS sequence"/>
</dbReference>
<dbReference type="AlphaFoldDB" id="A0A151MHZ3"/>
<keyword evidence="3" id="KW-1185">Reference proteome</keyword>
<accession>A0A151MHZ3</accession>
<feature type="compositionally biased region" description="Basic and acidic residues" evidence="1">
    <location>
        <begin position="60"/>
        <end position="75"/>
    </location>
</feature>
<protein>
    <submittedName>
        <fullName evidence="2">Uncharacterized protein</fullName>
    </submittedName>
</protein>
<evidence type="ECO:0000313" key="3">
    <source>
        <dbReference type="Proteomes" id="UP000050525"/>
    </source>
</evidence>
<dbReference type="EMBL" id="AKHW03006126">
    <property type="protein sequence ID" value="KYO24127.1"/>
    <property type="molecule type" value="Genomic_DNA"/>
</dbReference>
<feature type="compositionally biased region" description="Basic and acidic residues" evidence="1">
    <location>
        <begin position="104"/>
        <end position="115"/>
    </location>
</feature>
<feature type="compositionally biased region" description="Polar residues" evidence="1">
    <location>
        <begin position="116"/>
        <end position="128"/>
    </location>
</feature>
<proteinExistence type="predicted"/>
<reference evidence="2 3" key="1">
    <citation type="journal article" date="2012" name="Genome Biol.">
        <title>Sequencing three crocodilian genomes to illuminate the evolution of archosaurs and amniotes.</title>
        <authorList>
            <person name="St John J.A."/>
            <person name="Braun E.L."/>
            <person name="Isberg S.R."/>
            <person name="Miles L.G."/>
            <person name="Chong A.Y."/>
            <person name="Gongora J."/>
            <person name="Dalzell P."/>
            <person name="Moran C."/>
            <person name="Bed'hom B."/>
            <person name="Abzhanov A."/>
            <person name="Burgess S.C."/>
            <person name="Cooksey A.M."/>
            <person name="Castoe T.A."/>
            <person name="Crawford N.G."/>
            <person name="Densmore L.D."/>
            <person name="Drew J.C."/>
            <person name="Edwards S.V."/>
            <person name="Faircloth B.C."/>
            <person name="Fujita M.K."/>
            <person name="Greenwold M.J."/>
            <person name="Hoffmann F.G."/>
            <person name="Howard J.M."/>
            <person name="Iguchi T."/>
            <person name="Janes D.E."/>
            <person name="Khan S.Y."/>
            <person name="Kohno S."/>
            <person name="de Koning A.J."/>
            <person name="Lance S.L."/>
            <person name="McCarthy F.M."/>
            <person name="McCormack J.E."/>
            <person name="Merchant M.E."/>
            <person name="Peterson D.G."/>
            <person name="Pollock D.D."/>
            <person name="Pourmand N."/>
            <person name="Raney B.J."/>
            <person name="Roessler K.A."/>
            <person name="Sanford J.R."/>
            <person name="Sawyer R.H."/>
            <person name="Schmidt C.J."/>
            <person name="Triplett E.W."/>
            <person name="Tuberville T.D."/>
            <person name="Venegas-Anaya M."/>
            <person name="Howard J.T."/>
            <person name="Jarvis E.D."/>
            <person name="Guillette L.J.Jr."/>
            <person name="Glenn T.C."/>
            <person name="Green R.E."/>
            <person name="Ray D.A."/>
        </authorList>
    </citation>
    <scope>NUCLEOTIDE SEQUENCE [LARGE SCALE GENOMIC DNA]</scope>
    <source>
        <strain evidence="2">KSC_2009_1</strain>
    </source>
</reference>
<evidence type="ECO:0000256" key="1">
    <source>
        <dbReference type="SAM" id="MobiDB-lite"/>
    </source>
</evidence>
<sequence length="128" mass="13832">MGPQDASFGDSASLSMPPPTTPQHFKQDWMISQLPKRSGSFPQAHHTWGSNGHFSGFCSIEEKPGGSTHPCKESSRLPPQTKIPRKAPHGSPDCRSIGSIIPHQEMEAGSHEDKGTQTNLPLYAEAST</sequence>
<feature type="region of interest" description="Disordered" evidence="1">
    <location>
        <begin position="1"/>
        <end position="128"/>
    </location>
</feature>
<evidence type="ECO:0000313" key="2">
    <source>
        <dbReference type="EMBL" id="KYO24127.1"/>
    </source>
</evidence>
<gene>
    <name evidence="2" type="ORF">Y1Q_0012145</name>
</gene>
<comment type="caution">
    <text evidence="2">The sequence shown here is derived from an EMBL/GenBank/DDBJ whole genome shotgun (WGS) entry which is preliminary data.</text>
</comment>